<reference evidence="3" key="1">
    <citation type="submission" date="2022-01" db="EMBL/GenBank/DDBJ databases">
        <title>Genome Sequence Resource for Two Populations of Ditylenchus destructor, the Migratory Endoparasitic Phytonematode.</title>
        <authorList>
            <person name="Zhang H."/>
            <person name="Lin R."/>
            <person name="Xie B."/>
        </authorList>
    </citation>
    <scope>NUCLEOTIDE SEQUENCE</scope>
    <source>
        <strain evidence="3">BazhouSP</strain>
    </source>
</reference>
<keyword evidence="3" id="KW-0418">Kinase</keyword>
<dbReference type="InterPro" id="IPR011009">
    <property type="entry name" value="Kinase-like_dom_sf"/>
</dbReference>
<evidence type="ECO:0000313" key="4">
    <source>
        <dbReference type="Proteomes" id="UP001201812"/>
    </source>
</evidence>
<dbReference type="Gene3D" id="1.10.510.10">
    <property type="entry name" value="Transferase(Phosphotransferase) domain 1"/>
    <property type="match status" value="1"/>
</dbReference>
<accession>A0AAD4R4I0</accession>
<evidence type="ECO:0000259" key="2">
    <source>
        <dbReference type="PROSITE" id="PS50011"/>
    </source>
</evidence>
<proteinExistence type="predicted"/>
<keyword evidence="4" id="KW-1185">Reference proteome</keyword>
<organism evidence="3 4">
    <name type="scientific">Ditylenchus destructor</name>
    <dbReference type="NCBI Taxonomy" id="166010"/>
    <lineage>
        <taxon>Eukaryota</taxon>
        <taxon>Metazoa</taxon>
        <taxon>Ecdysozoa</taxon>
        <taxon>Nematoda</taxon>
        <taxon>Chromadorea</taxon>
        <taxon>Rhabditida</taxon>
        <taxon>Tylenchina</taxon>
        <taxon>Tylenchomorpha</taxon>
        <taxon>Sphaerularioidea</taxon>
        <taxon>Anguinidae</taxon>
        <taxon>Anguininae</taxon>
        <taxon>Ditylenchus</taxon>
    </lineage>
</organism>
<dbReference type="InterPro" id="IPR017441">
    <property type="entry name" value="Protein_kinase_ATP_BS"/>
</dbReference>
<dbReference type="PANTHER" id="PTHR11909">
    <property type="entry name" value="CASEIN KINASE-RELATED"/>
    <property type="match status" value="1"/>
</dbReference>
<evidence type="ECO:0000313" key="3">
    <source>
        <dbReference type="EMBL" id="KAI1709100.1"/>
    </source>
</evidence>
<dbReference type="Gene3D" id="3.30.200.20">
    <property type="entry name" value="Phosphorylase Kinase, domain 1"/>
    <property type="match status" value="1"/>
</dbReference>
<dbReference type="GO" id="GO:0004672">
    <property type="term" value="F:protein kinase activity"/>
    <property type="evidence" value="ECO:0007669"/>
    <property type="project" value="InterPro"/>
</dbReference>
<protein>
    <submittedName>
        <fullName evidence="3">Protein kinase domain-containing protein</fullName>
    </submittedName>
</protein>
<feature type="domain" description="Protein kinase" evidence="2">
    <location>
        <begin position="39"/>
        <end position="229"/>
    </location>
</feature>
<evidence type="ECO:0000256" key="1">
    <source>
        <dbReference type="PROSITE-ProRule" id="PRU10141"/>
    </source>
</evidence>
<dbReference type="InterPro" id="IPR050235">
    <property type="entry name" value="CK1_Ser-Thr_kinase"/>
</dbReference>
<name>A0AAD4R4I0_9BILA</name>
<comment type="caution">
    <text evidence="3">The sequence shown here is derived from an EMBL/GenBank/DDBJ whole genome shotgun (WGS) entry which is preliminary data.</text>
</comment>
<keyword evidence="1" id="KW-0547">Nucleotide-binding</keyword>
<dbReference type="Proteomes" id="UP001201812">
    <property type="component" value="Unassembled WGS sequence"/>
</dbReference>
<feature type="binding site" evidence="1">
    <location>
        <position position="69"/>
    </location>
    <ligand>
        <name>ATP</name>
        <dbReference type="ChEBI" id="CHEBI:30616"/>
    </ligand>
</feature>
<dbReference type="PROSITE" id="PS50011">
    <property type="entry name" value="PROTEIN_KINASE_DOM"/>
    <property type="match status" value="1"/>
</dbReference>
<dbReference type="GO" id="GO:0005524">
    <property type="term" value="F:ATP binding"/>
    <property type="evidence" value="ECO:0007669"/>
    <property type="project" value="UniProtKB-UniRule"/>
</dbReference>
<dbReference type="AlphaFoldDB" id="A0AAD4R4I0"/>
<keyword evidence="1" id="KW-0067">ATP-binding</keyword>
<dbReference type="PROSITE" id="PS00107">
    <property type="entry name" value="PROTEIN_KINASE_ATP"/>
    <property type="match status" value="1"/>
</dbReference>
<gene>
    <name evidence="3" type="ORF">DdX_11498</name>
</gene>
<dbReference type="EMBL" id="JAKKPZ010000032">
    <property type="protein sequence ID" value="KAI1709100.1"/>
    <property type="molecule type" value="Genomic_DNA"/>
</dbReference>
<dbReference type="InterPro" id="IPR000719">
    <property type="entry name" value="Prot_kinase_dom"/>
</dbReference>
<keyword evidence="3" id="KW-0808">Transferase</keyword>
<sequence length="229" mass="25760">MTAGSFANIGSDCSTDEDGIATSLGLTPGSLVVSKERTYVLEKLLGEGGFGAVFKVRDKDSEKQKYALKVEARQARQHNKLKMEIDILKRVSQTRAGSSHFTKIVDYGKHKELYVFVVMELVGRSLSDLKDPTLGLPWKRMEAKADVLKAKEECRNEKKDRLVKGLSCGDVLNGILKYIDSLKYEDGVDYDYIYHELDRSATLSNVNMSDPYPWENSADDKYATRTDEK</sequence>
<dbReference type="SUPFAM" id="SSF56112">
    <property type="entry name" value="Protein kinase-like (PK-like)"/>
    <property type="match status" value="1"/>
</dbReference>